<dbReference type="AlphaFoldDB" id="A0A8J2XLT2"/>
<feature type="domain" description="Ribosomal RNA small subunit methyltransferase E PUA-like" evidence="14">
    <location>
        <begin position="19"/>
        <end position="65"/>
    </location>
</feature>
<dbReference type="EMBL" id="BMDX01000004">
    <property type="protein sequence ID" value="GGA72028.1"/>
    <property type="molecule type" value="Genomic_DNA"/>
</dbReference>
<dbReference type="FunFam" id="3.40.1280.10:FF:000007">
    <property type="entry name" value="Ribosomal RNA small subunit methyltransferase E"/>
    <property type="match status" value="1"/>
</dbReference>
<dbReference type="PANTHER" id="PTHR30027:SF3">
    <property type="entry name" value="16S RRNA (URACIL(1498)-N(3))-METHYLTRANSFERASE"/>
    <property type="match status" value="1"/>
</dbReference>
<dbReference type="NCBIfam" id="TIGR00046">
    <property type="entry name" value="RsmE family RNA methyltransferase"/>
    <property type="match status" value="1"/>
</dbReference>
<dbReference type="NCBIfam" id="NF008692">
    <property type="entry name" value="PRK11713.1-5"/>
    <property type="match status" value="1"/>
</dbReference>
<dbReference type="InterPro" id="IPR029028">
    <property type="entry name" value="Alpha/beta_knot_MTases"/>
</dbReference>
<dbReference type="Pfam" id="PF04452">
    <property type="entry name" value="Methyltrans_RNA"/>
    <property type="match status" value="1"/>
</dbReference>
<dbReference type="PIRSF" id="PIRSF015601">
    <property type="entry name" value="MTase_slr0722"/>
    <property type="match status" value="1"/>
</dbReference>
<evidence type="ECO:0000256" key="1">
    <source>
        <dbReference type="ARBA" id="ARBA00004496"/>
    </source>
</evidence>
<keyword evidence="6 12" id="KW-0698">rRNA processing</keyword>
<comment type="caution">
    <text evidence="15">The sequence shown here is derived from an EMBL/GenBank/DDBJ whole genome shotgun (WGS) entry which is preliminary data.</text>
</comment>
<dbReference type="Pfam" id="PF20260">
    <property type="entry name" value="PUA_4"/>
    <property type="match status" value="1"/>
</dbReference>
<dbReference type="Gene3D" id="3.40.1280.10">
    <property type="match status" value="1"/>
</dbReference>
<comment type="similarity">
    <text evidence="2 12">Belongs to the RNA methyltransferase RsmE family.</text>
</comment>
<dbReference type="SUPFAM" id="SSF75217">
    <property type="entry name" value="alpha/beta knot"/>
    <property type="match status" value="1"/>
</dbReference>
<evidence type="ECO:0000313" key="16">
    <source>
        <dbReference type="Proteomes" id="UP000619743"/>
    </source>
</evidence>
<keyword evidence="9 12" id="KW-0949">S-adenosyl-L-methionine</keyword>
<dbReference type="InterPro" id="IPR006700">
    <property type="entry name" value="RsmE"/>
</dbReference>
<dbReference type="Proteomes" id="UP000619743">
    <property type="component" value="Unassembled WGS sequence"/>
</dbReference>
<evidence type="ECO:0000256" key="5">
    <source>
        <dbReference type="ARBA" id="ARBA00022490"/>
    </source>
</evidence>
<evidence type="ECO:0000256" key="11">
    <source>
        <dbReference type="ARBA" id="ARBA00047944"/>
    </source>
</evidence>
<dbReference type="InterPro" id="IPR015947">
    <property type="entry name" value="PUA-like_sf"/>
</dbReference>
<evidence type="ECO:0000256" key="10">
    <source>
        <dbReference type="ARBA" id="ARBA00025699"/>
    </source>
</evidence>
<comment type="subcellular location">
    <subcellularLocation>
        <location evidence="1 12">Cytoplasm</location>
    </subcellularLocation>
</comment>
<evidence type="ECO:0000256" key="8">
    <source>
        <dbReference type="ARBA" id="ARBA00022679"/>
    </source>
</evidence>
<dbReference type="InterPro" id="IPR029026">
    <property type="entry name" value="tRNA_m1G_MTases_N"/>
</dbReference>
<name>A0A8J2XLT2_9GAMM</name>
<evidence type="ECO:0000256" key="9">
    <source>
        <dbReference type="ARBA" id="ARBA00022691"/>
    </source>
</evidence>
<keyword evidence="5 12" id="KW-0963">Cytoplasm</keyword>
<sequence length="243" mass="26461">MTTRIFHPQPLQQQSQVQLSDSAAGHVARVLRMRVGDTIELFDGSGLAYPATLATVEKRKVLADIGSALQHSVESPLKVHIGQGVSRGDKMDFTIQKAVELGVDKITPLLTERCGVKLQAERWQKKVLHWQQVAISACEQCGRNSVPHIDQPVSLADWLTEETEQLKLNLHPAARHGINGIESVPAVGVRLLIGPEGGLSEQEIIAAREHGYQSILLGPRVLRTETAALTALTALQTRFGDLG</sequence>
<evidence type="ECO:0000313" key="15">
    <source>
        <dbReference type="EMBL" id="GGA72028.1"/>
    </source>
</evidence>
<dbReference type="GO" id="GO:0070475">
    <property type="term" value="P:rRNA base methylation"/>
    <property type="evidence" value="ECO:0007669"/>
    <property type="project" value="TreeGrafter"/>
</dbReference>
<dbReference type="EC" id="2.1.1.193" evidence="3 12"/>
<evidence type="ECO:0000256" key="6">
    <source>
        <dbReference type="ARBA" id="ARBA00022552"/>
    </source>
</evidence>
<comment type="function">
    <text evidence="10 12">Specifically methylates the N3 position of the uracil ring of uridine 1498 (m3U1498) in 16S rRNA. Acts on the fully assembled 30S ribosomal subunit.</text>
</comment>
<keyword evidence="8 12" id="KW-0808">Transferase</keyword>
<comment type="catalytic activity">
    <reaction evidence="11 12">
        <text>uridine(1498) in 16S rRNA + S-adenosyl-L-methionine = N(3)-methyluridine(1498) in 16S rRNA + S-adenosyl-L-homocysteine + H(+)</text>
        <dbReference type="Rhea" id="RHEA:42920"/>
        <dbReference type="Rhea" id="RHEA-COMP:10283"/>
        <dbReference type="Rhea" id="RHEA-COMP:10284"/>
        <dbReference type="ChEBI" id="CHEBI:15378"/>
        <dbReference type="ChEBI" id="CHEBI:57856"/>
        <dbReference type="ChEBI" id="CHEBI:59789"/>
        <dbReference type="ChEBI" id="CHEBI:65315"/>
        <dbReference type="ChEBI" id="CHEBI:74502"/>
        <dbReference type="EC" id="2.1.1.193"/>
    </reaction>
</comment>
<reference evidence="16" key="1">
    <citation type="journal article" date="2019" name="Int. J. Syst. Evol. Microbiol.">
        <title>The Global Catalogue of Microorganisms (GCM) 10K type strain sequencing project: providing services to taxonomists for standard genome sequencing and annotation.</title>
        <authorList>
            <consortium name="The Broad Institute Genomics Platform"/>
            <consortium name="The Broad Institute Genome Sequencing Center for Infectious Disease"/>
            <person name="Wu L."/>
            <person name="Ma J."/>
        </authorList>
    </citation>
    <scope>NUCLEOTIDE SEQUENCE [LARGE SCALE GENOMIC DNA]</scope>
    <source>
        <strain evidence="16">CGMCC 1.10130</strain>
    </source>
</reference>
<dbReference type="GO" id="GO:0070042">
    <property type="term" value="F:rRNA (uridine-N3-)-methyltransferase activity"/>
    <property type="evidence" value="ECO:0007669"/>
    <property type="project" value="TreeGrafter"/>
</dbReference>
<dbReference type="NCBIfam" id="NF008690">
    <property type="entry name" value="PRK11713.1-1"/>
    <property type="match status" value="1"/>
</dbReference>
<evidence type="ECO:0000256" key="4">
    <source>
        <dbReference type="ARBA" id="ARBA00013673"/>
    </source>
</evidence>
<evidence type="ECO:0000256" key="2">
    <source>
        <dbReference type="ARBA" id="ARBA00005528"/>
    </source>
</evidence>
<organism evidence="15 16">
    <name type="scientific">Neiella marina</name>
    <dbReference type="NCBI Taxonomy" id="508461"/>
    <lineage>
        <taxon>Bacteria</taxon>
        <taxon>Pseudomonadati</taxon>
        <taxon>Pseudomonadota</taxon>
        <taxon>Gammaproteobacteria</taxon>
        <taxon>Alteromonadales</taxon>
        <taxon>Echinimonadaceae</taxon>
        <taxon>Neiella</taxon>
    </lineage>
</organism>
<keyword evidence="7 12" id="KW-0489">Methyltransferase</keyword>
<dbReference type="RefSeq" id="WP_229744652.1">
    <property type="nucleotide sequence ID" value="NZ_BMDX01000004.1"/>
</dbReference>
<protein>
    <recommendedName>
        <fullName evidence="4 12">Ribosomal RNA small subunit methyltransferase E</fullName>
        <ecNumber evidence="3 12">2.1.1.193</ecNumber>
    </recommendedName>
</protein>
<dbReference type="PANTHER" id="PTHR30027">
    <property type="entry name" value="RIBOSOMAL RNA SMALL SUBUNIT METHYLTRANSFERASE E"/>
    <property type="match status" value="1"/>
</dbReference>
<dbReference type="InterPro" id="IPR046887">
    <property type="entry name" value="RsmE_PUA-like"/>
</dbReference>
<evidence type="ECO:0000259" key="13">
    <source>
        <dbReference type="Pfam" id="PF04452"/>
    </source>
</evidence>
<keyword evidence="16" id="KW-1185">Reference proteome</keyword>
<dbReference type="InterPro" id="IPR046886">
    <property type="entry name" value="RsmE_MTase_dom"/>
</dbReference>
<dbReference type="SUPFAM" id="SSF88697">
    <property type="entry name" value="PUA domain-like"/>
    <property type="match status" value="1"/>
</dbReference>
<dbReference type="CDD" id="cd18084">
    <property type="entry name" value="RsmE-like"/>
    <property type="match status" value="1"/>
</dbReference>
<proteinExistence type="inferred from homology"/>
<evidence type="ECO:0000259" key="14">
    <source>
        <dbReference type="Pfam" id="PF20260"/>
    </source>
</evidence>
<evidence type="ECO:0000256" key="7">
    <source>
        <dbReference type="ARBA" id="ARBA00022603"/>
    </source>
</evidence>
<evidence type="ECO:0000256" key="12">
    <source>
        <dbReference type="PIRNR" id="PIRNR015601"/>
    </source>
</evidence>
<feature type="domain" description="Ribosomal RNA small subunit methyltransferase E methyltransferase" evidence="13">
    <location>
        <begin position="74"/>
        <end position="236"/>
    </location>
</feature>
<accession>A0A8J2XLT2</accession>
<dbReference type="Gene3D" id="2.40.240.20">
    <property type="entry name" value="Hypothetical PUA domain-like, domain 1"/>
    <property type="match status" value="1"/>
</dbReference>
<gene>
    <name evidence="15" type="ORF">GCM10011369_12240</name>
</gene>
<dbReference type="GO" id="GO:0005737">
    <property type="term" value="C:cytoplasm"/>
    <property type="evidence" value="ECO:0007669"/>
    <property type="project" value="UniProtKB-SubCell"/>
</dbReference>
<evidence type="ECO:0000256" key="3">
    <source>
        <dbReference type="ARBA" id="ARBA00012328"/>
    </source>
</evidence>